<sequence length="371" mass="41775">MSKTTTNAGGTVAARYSVRLRNRNSIVQASGTALGTAATTTNQATRTPLEGKVPLGEKAVYESYAKNRNNEDSDSEIAAGLAGKDGTTSDEDFQTPEVAIRGNRAPSEEVRGMIRTALGKEKPSKNTGTRSKPQYEGPAGGRVGIRPVEQIDKHNYINSAFDRLRNLNKSIRKSAKKGRGRGDPSDDSSSDSSDDAGRGRRSNRRNGRNNRRKNRSLSSDGDAPAKKAYKVQAVPLSIIYDGRAHLPTLHQHITEVCMYLEDLQVPENRQVRRAALFIKETAYDWYIREVAANVDVWKLEEYFYAMYDHCFPVDFKEKQQAKLERYEQRGLTVREYLSRLNELFMTTGTVDELYKKRYFFRGLRNEIQPTS</sequence>
<feature type="region of interest" description="Disordered" evidence="1">
    <location>
        <begin position="66"/>
        <end position="147"/>
    </location>
</feature>
<feature type="compositionally biased region" description="Basic and acidic residues" evidence="1">
    <location>
        <begin position="106"/>
        <end position="124"/>
    </location>
</feature>
<feature type="region of interest" description="Disordered" evidence="1">
    <location>
        <begin position="173"/>
        <end position="226"/>
    </location>
</feature>
<gene>
    <name evidence="2" type="ORF">H1R20_g1231</name>
</gene>
<keyword evidence="3" id="KW-1185">Reference proteome</keyword>
<feature type="compositionally biased region" description="Low complexity" evidence="1">
    <location>
        <begin position="29"/>
        <end position="47"/>
    </location>
</feature>
<name>A0A9W8JN16_9AGAR</name>
<dbReference type="AlphaFoldDB" id="A0A9W8JN16"/>
<comment type="caution">
    <text evidence="2">The sequence shown here is derived from an EMBL/GenBank/DDBJ whole genome shotgun (WGS) entry which is preliminary data.</text>
</comment>
<reference evidence="2" key="1">
    <citation type="submission" date="2022-06" db="EMBL/GenBank/DDBJ databases">
        <title>Genome Sequence of Candolleomyces eurysporus.</title>
        <authorList>
            <person name="Buettner E."/>
        </authorList>
    </citation>
    <scope>NUCLEOTIDE SEQUENCE</scope>
    <source>
        <strain evidence="2">VTCC 930004</strain>
    </source>
</reference>
<dbReference type="EMBL" id="JANBPK010000287">
    <property type="protein sequence ID" value="KAJ2935864.1"/>
    <property type="molecule type" value="Genomic_DNA"/>
</dbReference>
<organism evidence="2 3">
    <name type="scientific">Candolleomyces eurysporus</name>
    <dbReference type="NCBI Taxonomy" id="2828524"/>
    <lineage>
        <taxon>Eukaryota</taxon>
        <taxon>Fungi</taxon>
        <taxon>Dikarya</taxon>
        <taxon>Basidiomycota</taxon>
        <taxon>Agaricomycotina</taxon>
        <taxon>Agaricomycetes</taxon>
        <taxon>Agaricomycetidae</taxon>
        <taxon>Agaricales</taxon>
        <taxon>Agaricineae</taxon>
        <taxon>Psathyrellaceae</taxon>
        <taxon>Candolleomyces</taxon>
    </lineage>
</organism>
<dbReference type="OrthoDB" id="3267748at2759"/>
<evidence type="ECO:0000313" key="3">
    <source>
        <dbReference type="Proteomes" id="UP001140091"/>
    </source>
</evidence>
<evidence type="ECO:0008006" key="4">
    <source>
        <dbReference type="Google" id="ProtNLM"/>
    </source>
</evidence>
<accession>A0A9W8JN16</accession>
<feature type="region of interest" description="Disordered" evidence="1">
    <location>
        <begin position="28"/>
        <end position="48"/>
    </location>
</feature>
<feature type="non-terminal residue" evidence="2">
    <location>
        <position position="1"/>
    </location>
</feature>
<evidence type="ECO:0000313" key="2">
    <source>
        <dbReference type="EMBL" id="KAJ2935864.1"/>
    </source>
</evidence>
<evidence type="ECO:0000256" key="1">
    <source>
        <dbReference type="SAM" id="MobiDB-lite"/>
    </source>
</evidence>
<proteinExistence type="predicted"/>
<protein>
    <recommendedName>
        <fullName evidence="4">Retrotransposon gag domain-containing protein</fullName>
    </recommendedName>
</protein>
<feature type="compositionally biased region" description="Acidic residues" evidence="1">
    <location>
        <begin position="185"/>
        <end position="194"/>
    </location>
</feature>
<dbReference type="Proteomes" id="UP001140091">
    <property type="component" value="Unassembled WGS sequence"/>
</dbReference>
<feature type="compositionally biased region" description="Basic residues" evidence="1">
    <location>
        <begin position="199"/>
        <end position="215"/>
    </location>
</feature>